<protein>
    <recommendedName>
        <fullName evidence="4">Large ribosomal subunit protein uL23</fullName>
    </recommendedName>
</protein>
<gene>
    <name evidence="4" type="primary">rplW</name>
    <name evidence="5" type="ORF">A2758_00920</name>
</gene>
<comment type="function">
    <text evidence="4">One of the early assembly proteins it binds 23S rRNA. One of the proteins that surrounds the polypeptide exit tunnel on the outside of the ribosome. Forms the main docking site for trigger factor binding to the ribosome.</text>
</comment>
<dbReference type="HAMAP" id="MF_01369_B">
    <property type="entry name" value="Ribosomal_uL23_B"/>
    <property type="match status" value="1"/>
</dbReference>
<evidence type="ECO:0000256" key="4">
    <source>
        <dbReference type="HAMAP-Rule" id="MF_01369"/>
    </source>
</evidence>
<dbReference type="GO" id="GO:1990904">
    <property type="term" value="C:ribonucleoprotein complex"/>
    <property type="evidence" value="ECO:0007669"/>
    <property type="project" value="UniProtKB-KW"/>
</dbReference>
<dbReference type="AlphaFoldDB" id="A0A1G2T316"/>
<sequence>MPNLNLKPNSSLRGPRITEKAAIFADKHNVYVFEVEKDATKKSIAVSVKEAYKVTPIKVRIVNIPAKKVFVRGKHGEKGAVKKAYVELKKGEKIELI</sequence>
<reference evidence="5 6" key="1">
    <citation type="journal article" date="2016" name="Nat. Commun.">
        <title>Thousands of microbial genomes shed light on interconnected biogeochemical processes in an aquifer system.</title>
        <authorList>
            <person name="Anantharaman K."/>
            <person name="Brown C.T."/>
            <person name="Hug L.A."/>
            <person name="Sharon I."/>
            <person name="Castelle C.J."/>
            <person name="Probst A.J."/>
            <person name="Thomas B.C."/>
            <person name="Singh A."/>
            <person name="Wilkins M.J."/>
            <person name="Karaoz U."/>
            <person name="Brodie E.L."/>
            <person name="Williams K.H."/>
            <person name="Hubbard S.S."/>
            <person name="Banfield J.F."/>
        </authorList>
    </citation>
    <scope>NUCLEOTIDE SEQUENCE [LARGE SCALE GENOMIC DNA]</scope>
</reference>
<dbReference type="Proteomes" id="UP000178612">
    <property type="component" value="Unassembled WGS sequence"/>
</dbReference>
<comment type="similarity">
    <text evidence="1 4">Belongs to the universal ribosomal protein uL23 family.</text>
</comment>
<name>A0A1G2T316_9BACT</name>
<keyword evidence="4" id="KW-0694">RNA-binding</keyword>
<dbReference type="PANTHER" id="PTHR11620">
    <property type="entry name" value="60S RIBOSOMAL PROTEIN L23A"/>
    <property type="match status" value="1"/>
</dbReference>
<dbReference type="Pfam" id="PF00276">
    <property type="entry name" value="Ribosomal_L23"/>
    <property type="match status" value="1"/>
</dbReference>
<dbReference type="InterPro" id="IPR012678">
    <property type="entry name" value="Ribosomal_uL23/eL15/eS24_sf"/>
</dbReference>
<keyword evidence="4" id="KW-0699">rRNA-binding</keyword>
<dbReference type="SUPFAM" id="SSF54189">
    <property type="entry name" value="Ribosomal proteins S24e, L23 and L15e"/>
    <property type="match status" value="1"/>
</dbReference>
<evidence type="ECO:0000256" key="3">
    <source>
        <dbReference type="ARBA" id="ARBA00023274"/>
    </source>
</evidence>
<dbReference type="EMBL" id="MHVJ01000011">
    <property type="protein sequence ID" value="OHA91653.1"/>
    <property type="molecule type" value="Genomic_DNA"/>
</dbReference>
<dbReference type="Gene3D" id="3.30.70.330">
    <property type="match status" value="1"/>
</dbReference>
<dbReference type="InterPro" id="IPR013025">
    <property type="entry name" value="Ribosomal_uL23-like"/>
</dbReference>
<proteinExistence type="inferred from homology"/>
<organism evidence="5 6">
    <name type="scientific">Candidatus Zambryskibacteria bacterium RIFCSPHIGHO2_01_FULL_49_18</name>
    <dbReference type="NCBI Taxonomy" id="1802740"/>
    <lineage>
        <taxon>Bacteria</taxon>
        <taxon>Candidatus Zambryskiibacteriota</taxon>
    </lineage>
</organism>
<dbReference type="InterPro" id="IPR012677">
    <property type="entry name" value="Nucleotide-bd_a/b_plait_sf"/>
</dbReference>
<dbReference type="GO" id="GO:0005840">
    <property type="term" value="C:ribosome"/>
    <property type="evidence" value="ECO:0007669"/>
    <property type="project" value="UniProtKB-KW"/>
</dbReference>
<keyword evidence="2 4" id="KW-0689">Ribosomal protein</keyword>
<evidence type="ECO:0000256" key="2">
    <source>
        <dbReference type="ARBA" id="ARBA00022980"/>
    </source>
</evidence>
<dbReference type="GO" id="GO:0019843">
    <property type="term" value="F:rRNA binding"/>
    <property type="evidence" value="ECO:0007669"/>
    <property type="project" value="UniProtKB-UniRule"/>
</dbReference>
<comment type="subunit">
    <text evidence="4">Part of the 50S ribosomal subunit. Contacts protein L29, and trigger factor when it is bound to the ribosome.</text>
</comment>
<evidence type="ECO:0000313" key="5">
    <source>
        <dbReference type="EMBL" id="OHA91653.1"/>
    </source>
</evidence>
<evidence type="ECO:0000256" key="1">
    <source>
        <dbReference type="ARBA" id="ARBA00006700"/>
    </source>
</evidence>
<comment type="caution">
    <text evidence="5">The sequence shown here is derived from an EMBL/GenBank/DDBJ whole genome shotgun (WGS) entry which is preliminary data.</text>
</comment>
<evidence type="ECO:0000313" key="6">
    <source>
        <dbReference type="Proteomes" id="UP000178612"/>
    </source>
</evidence>
<dbReference type="GO" id="GO:0003735">
    <property type="term" value="F:structural constituent of ribosome"/>
    <property type="evidence" value="ECO:0007669"/>
    <property type="project" value="InterPro"/>
</dbReference>
<dbReference type="GO" id="GO:0006412">
    <property type="term" value="P:translation"/>
    <property type="evidence" value="ECO:0007669"/>
    <property type="project" value="UniProtKB-UniRule"/>
</dbReference>
<keyword evidence="3 4" id="KW-0687">Ribonucleoprotein</keyword>
<accession>A0A1G2T316</accession>